<dbReference type="Proteomes" id="UP000522333">
    <property type="component" value="Unassembled WGS sequence"/>
</dbReference>
<keyword evidence="3" id="KW-1134">Transmembrane beta strand</keyword>
<organism evidence="9 10">
    <name type="scientific">Desulfovibrio piger</name>
    <dbReference type="NCBI Taxonomy" id="901"/>
    <lineage>
        <taxon>Bacteria</taxon>
        <taxon>Pseudomonadati</taxon>
        <taxon>Thermodesulfobacteriota</taxon>
        <taxon>Desulfovibrionia</taxon>
        <taxon>Desulfovibrionales</taxon>
        <taxon>Desulfovibrionaceae</taxon>
        <taxon>Desulfovibrio</taxon>
    </lineage>
</organism>
<evidence type="ECO:0000313" key="10">
    <source>
        <dbReference type="Proteomes" id="UP000522333"/>
    </source>
</evidence>
<evidence type="ECO:0000256" key="3">
    <source>
        <dbReference type="ARBA" id="ARBA00022452"/>
    </source>
</evidence>
<keyword evidence="6" id="KW-0472">Membrane</keyword>
<comment type="similarity">
    <text evidence="2">Belongs to the OmpP1/FadL family.</text>
</comment>
<dbReference type="RefSeq" id="WP_168935655.1">
    <property type="nucleotide sequence ID" value="NZ_JABAFY010000022.1"/>
</dbReference>
<evidence type="ECO:0000256" key="5">
    <source>
        <dbReference type="ARBA" id="ARBA00022729"/>
    </source>
</evidence>
<feature type="signal peptide" evidence="8">
    <location>
        <begin position="1"/>
        <end position="23"/>
    </location>
</feature>
<dbReference type="SUPFAM" id="SSF56935">
    <property type="entry name" value="Porins"/>
    <property type="match status" value="1"/>
</dbReference>
<dbReference type="EMBL" id="JABAFY010000022">
    <property type="protein sequence ID" value="NME52278.1"/>
    <property type="molecule type" value="Genomic_DNA"/>
</dbReference>
<evidence type="ECO:0000256" key="4">
    <source>
        <dbReference type="ARBA" id="ARBA00022692"/>
    </source>
</evidence>
<evidence type="ECO:0000256" key="6">
    <source>
        <dbReference type="ARBA" id="ARBA00023136"/>
    </source>
</evidence>
<comment type="caution">
    <text evidence="9">The sequence shown here is derived from an EMBL/GenBank/DDBJ whole genome shotgun (WGS) entry which is preliminary data.</text>
</comment>
<dbReference type="Pfam" id="PF03349">
    <property type="entry name" value="Toluene_X"/>
    <property type="match status" value="1"/>
</dbReference>
<protein>
    <submittedName>
        <fullName evidence="9">Transporter</fullName>
    </submittedName>
</protein>
<evidence type="ECO:0000256" key="7">
    <source>
        <dbReference type="ARBA" id="ARBA00023237"/>
    </source>
</evidence>
<accession>A0A848CD67</accession>
<evidence type="ECO:0000256" key="1">
    <source>
        <dbReference type="ARBA" id="ARBA00004571"/>
    </source>
</evidence>
<evidence type="ECO:0000256" key="2">
    <source>
        <dbReference type="ARBA" id="ARBA00008163"/>
    </source>
</evidence>
<dbReference type="GO" id="GO:0015483">
    <property type="term" value="F:long-chain fatty acid transporting porin activity"/>
    <property type="evidence" value="ECO:0007669"/>
    <property type="project" value="TreeGrafter"/>
</dbReference>
<keyword evidence="4" id="KW-0812">Transmembrane</keyword>
<comment type="subcellular location">
    <subcellularLocation>
        <location evidence="1">Cell outer membrane</location>
        <topology evidence="1">Multi-pass membrane protein</topology>
    </subcellularLocation>
</comment>
<sequence length="414" mass="44979">MKALRVVGLWVALVLGVASSAMAEGFALTEWSARGLGLASGMVGRADDVSAIAYNAAGITQLPGVQVMGGMALVAPMGTLSLDTAHGKQETTTKPAVWAAPHAYASWQLNDSLWLGLGVFSRFGLGNSYDQNWTGRYNLYSVNLQTISAVPTLAWKINDILSVSAGLEIMNVNLTTEQKAPILDHDAEVQASGWGVGGHFGLHARLNDQWSVGLAYKTQVTVNAYGDAKFDGPYAGKLQKVTNSDAHSTVQLPDSLALGVAYKPLDNLSFEVGAVWTRWSTYNSLNIYMDNGNQSISHKNWQDGWNFNASVEYKPLDWWSLRAGFWYETPVINEDHSDFMVPSNGRTALTLGTGVEWNDFTIDFAYCHMWINPTNYDDTDASGIRTPGLASGITGGNSKDTVANIYMLSFGYKF</sequence>
<evidence type="ECO:0000256" key="8">
    <source>
        <dbReference type="SAM" id="SignalP"/>
    </source>
</evidence>
<proteinExistence type="inferred from homology"/>
<dbReference type="PANTHER" id="PTHR35093">
    <property type="entry name" value="OUTER MEMBRANE PROTEIN NMB0088-RELATED"/>
    <property type="match status" value="1"/>
</dbReference>
<dbReference type="InterPro" id="IPR005017">
    <property type="entry name" value="OMPP1/FadL/TodX"/>
</dbReference>
<evidence type="ECO:0000313" key="9">
    <source>
        <dbReference type="EMBL" id="NME52278.1"/>
    </source>
</evidence>
<keyword evidence="5 8" id="KW-0732">Signal</keyword>
<dbReference type="GO" id="GO:0009279">
    <property type="term" value="C:cell outer membrane"/>
    <property type="evidence" value="ECO:0007669"/>
    <property type="project" value="UniProtKB-SubCell"/>
</dbReference>
<reference evidence="9 10" key="1">
    <citation type="submission" date="2020-04" db="EMBL/GenBank/DDBJ databases">
        <authorList>
            <person name="Hitch T.C.A."/>
            <person name="Wylensek D."/>
            <person name="Clavel T."/>
        </authorList>
    </citation>
    <scope>NUCLEOTIDE SEQUENCE [LARGE SCALE GENOMIC DNA]</scope>
    <source>
        <strain evidence="9 10">PG-251-APC-1</strain>
    </source>
</reference>
<feature type="chain" id="PRO_5033067507" evidence="8">
    <location>
        <begin position="24"/>
        <end position="414"/>
    </location>
</feature>
<dbReference type="Gene3D" id="2.40.160.60">
    <property type="entry name" value="Outer membrane protein transport protein (OMPP1/FadL/TodX)"/>
    <property type="match status" value="1"/>
</dbReference>
<dbReference type="AlphaFoldDB" id="A0A848CD67"/>
<gene>
    <name evidence="9" type="ORF">HF854_06995</name>
</gene>
<name>A0A848CD67_9BACT</name>
<dbReference type="PANTHER" id="PTHR35093:SF8">
    <property type="entry name" value="OUTER MEMBRANE PROTEIN NMB0088-RELATED"/>
    <property type="match status" value="1"/>
</dbReference>
<keyword evidence="7" id="KW-0998">Cell outer membrane</keyword>